<organism evidence="2 3">
    <name type="scientific">Clostridium chromiireducens</name>
    <dbReference type="NCBI Taxonomy" id="225345"/>
    <lineage>
        <taxon>Bacteria</taxon>
        <taxon>Bacillati</taxon>
        <taxon>Bacillota</taxon>
        <taxon>Clostridia</taxon>
        <taxon>Eubacteriales</taxon>
        <taxon>Clostridiaceae</taxon>
        <taxon>Clostridium</taxon>
    </lineage>
</organism>
<dbReference type="PANTHER" id="PTHR43649">
    <property type="entry name" value="ARABINOSE-BINDING PROTEIN-RELATED"/>
    <property type="match status" value="1"/>
</dbReference>
<name>A0A964RJS1_9CLOT</name>
<accession>A0A964RJS1</accession>
<dbReference type="Proteomes" id="UP000656077">
    <property type="component" value="Unassembled WGS sequence"/>
</dbReference>
<sequence length="444" mass="49843">MRKRLIKLLSTLCVTMMAGGLLVGCGGNSSSTSSDSKSTSSSEKITLTFGSHQSGLPTSGVVQELAKQFESETGVKIDFQISPDAQWRDLLKVKLDSGEAPDIFCADADPLNLVTRVNPEKYVQDVSSEEWVKRLDPNVLPSISYNSKVYGITFPGKKMYFYVYNKEIFDKLGLKVPTNYAEFKAVCQKIKDSGVIPVYEGTQNGWHQVLPLFETGAMYQQKHPDLYSKLNKNEVDLDSVPELQTIIKELKEFADLGFYGDNYLSNSVENAKEAMAKGKAAMFIAESAWRNEVKADFPDFDTNKLGIFVMPWGDNQAIGVNPASNAYFINKNGKHVEEAKKFFDFLAKPENLQKRLDGQPGLSELCWPEVKSKYSKEDQAYIDSMQKGMVMQAGVKYIDSQWMDVGKDLEAMYTGSSTPEQVLQTIMNRRKEQAQLQKDPDWNK</sequence>
<protein>
    <submittedName>
        <fullName evidence="2">Extracellular solute-binding protein</fullName>
    </submittedName>
</protein>
<comment type="caution">
    <text evidence="2">The sequence shown here is derived from an EMBL/GenBank/DDBJ whole genome shotgun (WGS) entry which is preliminary data.</text>
</comment>
<evidence type="ECO:0000256" key="1">
    <source>
        <dbReference type="SAM" id="SignalP"/>
    </source>
</evidence>
<dbReference type="InterPro" id="IPR050490">
    <property type="entry name" value="Bact_solute-bd_prot1"/>
</dbReference>
<dbReference type="Gene3D" id="3.40.190.10">
    <property type="entry name" value="Periplasmic binding protein-like II"/>
    <property type="match status" value="2"/>
</dbReference>
<dbReference type="EMBL" id="WSRQ01000006">
    <property type="protein sequence ID" value="MVX63012.1"/>
    <property type="molecule type" value="Genomic_DNA"/>
</dbReference>
<dbReference type="RefSeq" id="WP_160358239.1">
    <property type="nucleotide sequence ID" value="NZ_WSRQ01000006.1"/>
</dbReference>
<dbReference type="SUPFAM" id="SSF53850">
    <property type="entry name" value="Periplasmic binding protein-like II"/>
    <property type="match status" value="1"/>
</dbReference>
<dbReference type="PROSITE" id="PS51257">
    <property type="entry name" value="PROKAR_LIPOPROTEIN"/>
    <property type="match status" value="1"/>
</dbReference>
<keyword evidence="1" id="KW-0732">Signal</keyword>
<gene>
    <name evidence="2" type="ORF">GKZ28_04785</name>
</gene>
<feature type="signal peptide" evidence="1">
    <location>
        <begin position="1"/>
        <end position="23"/>
    </location>
</feature>
<evidence type="ECO:0000313" key="2">
    <source>
        <dbReference type="EMBL" id="MVX63012.1"/>
    </source>
</evidence>
<evidence type="ECO:0000313" key="3">
    <source>
        <dbReference type="Proteomes" id="UP000656077"/>
    </source>
</evidence>
<proteinExistence type="predicted"/>
<dbReference type="Pfam" id="PF01547">
    <property type="entry name" value="SBP_bac_1"/>
    <property type="match status" value="1"/>
</dbReference>
<dbReference type="InterPro" id="IPR006059">
    <property type="entry name" value="SBP"/>
</dbReference>
<reference evidence="2" key="1">
    <citation type="submission" date="2019-12" db="EMBL/GenBank/DDBJ databases">
        <title>Microbes associate with the intestines of laboratory mice.</title>
        <authorList>
            <person name="Navarre W."/>
            <person name="Wong E."/>
        </authorList>
    </citation>
    <scope>NUCLEOTIDE SEQUENCE</scope>
    <source>
        <strain evidence="2">NM79_F5</strain>
    </source>
</reference>
<dbReference type="AlphaFoldDB" id="A0A964RJS1"/>
<feature type="chain" id="PRO_5038690592" evidence="1">
    <location>
        <begin position="24"/>
        <end position="444"/>
    </location>
</feature>